<comment type="caution">
    <text evidence="1">The sequence shown here is derived from an EMBL/GenBank/DDBJ whole genome shotgun (WGS) entry which is preliminary data.</text>
</comment>
<reference evidence="1 2" key="1">
    <citation type="submission" date="2013-05" db="EMBL/GenBank/DDBJ databases">
        <title>Genome Sequence of Streptomyces fradiae.</title>
        <authorList>
            <person name="Kirby R."/>
        </authorList>
    </citation>
    <scope>NUCLEOTIDE SEQUENCE [LARGE SCALE GENOMIC DNA]</scope>
    <source>
        <strain evidence="1 2">ATCC 10745</strain>
    </source>
</reference>
<sequence>MKEDAAAEGRAGVVEQLGMCRLVVRRGQRLVVAVLGEVLAIPVDERVVLIGLLGGEQTQRQCGDPGPEFGKDVLVVMTTGHVG</sequence>
<gene>
    <name evidence="1" type="ORF">K701_26900</name>
</gene>
<protein>
    <submittedName>
        <fullName evidence="1">Uncharacterized protein</fullName>
    </submittedName>
</protein>
<accession>A0ABQ6XNC8</accession>
<dbReference type="Proteomes" id="UP000731519">
    <property type="component" value="Unassembled WGS sequence"/>
</dbReference>
<proteinExistence type="predicted"/>
<name>A0ABQ6XNC8_STRFR</name>
<keyword evidence="2" id="KW-1185">Reference proteome</keyword>
<evidence type="ECO:0000313" key="1">
    <source>
        <dbReference type="EMBL" id="KAF0646835.1"/>
    </source>
</evidence>
<evidence type="ECO:0000313" key="2">
    <source>
        <dbReference type="Proteomes" id="UP000731519"/>
    </source>
</evidence>
<dbReference type="EMBL" id="ASYR01000046">
    <property type="protein sequence ID" value="KAF0646835.1"/>
    <property type="molecule type" value="Genomic_DNA"/>
</dbReference>
<organism evidence="1 2">
    <name type="scientific">Streptomyces fradiae ATCC 10745 = DSM 40063</name>
    <dbReference type="NCBI Taxonomy" id="1319510"/>
    <lineage>
        <taxon>Bacteria</taxon>
        <taxon>Bacillati</taxon>
        <taxon>Actinomycetota</taxon>
        <taxon>Actinomycetes</taxon>
        <taxon>Kitasatosporales</taxon>
        <taxon>Streptomycetaceae</taxon>
        <taxon>Streptomyces</taxon>
    </lineage>
</organism>